<name>A0A5N0UXQ5_9PSEU</name>
<proteinExistence type="predicted"/>
<keyword evidence="2" id="KW-1185">Reference proteome</keyword>
<dbReference type="InterPro" id="IPR036390">
    <property type="entry name" value="WH_DNA-bd_sf"/>
</dbReference>
<dbReference type="EMBL" id="VMNW02000067">
    <property type="protein sequence ID" value="KAA9154286.1"/>
    <property type="molecule type" value="Genomic_DNA"/>
</dbReference>
<dbReference type="OrthoDB" id="3568381at2"/>
<organism evidence="1 2">
    <name type="scientific">Amycolatopsis acidicola</name>
    <dbReference type="NCBI Taxonomy" id="2596893"/>
    <lineage>
        <taxon>Bacteria</taxon>
        <taxon>Bacillati</taxon>
        <taxon>Actinomycetota</taxon>
        <taxon>Actinomycetes</taxon>
        <taxon>Pseudonocardiales</taxon>
        <taxon>Pseudonocardiaceae</taxon>
        <taxon>Amycolatopsis</taxon>
    </lineage>
</organism>
<dbReference type="Gene3D" id="1.10.10.10">
    <property type="entry name" value="Winged helix-like DNA-binding domain superfamily/Winged helix DNA-binding domain"/>
    <property type="match status" value="1"/>
</dbReference>
<evidence type="ECO:0000313" key="1">
    <source>
        <dbReference type="EMBL" id="KAA9154286.1"/>
    </source>
</evidence>
<dbReference type="RefSeq" id="WP_144752018.1">
    <property type="nucleotide sequence ID" value="NZ_VMNW02000067.1"/>
</dbReference>
<evidence type="ECO:0000313" key="2">
    <source>
        <dbReference type="Proteomes" id="UP000319769"/>
    </source>
</evidence>
<protein>
    <submittedName>
        <fullName evidence="1">Uncharacterized protein</fullName>
    </submittedName>
</protein>
<dbReference type="AlphaFoldDB" id="A0A5N0UXQ5"/>
<dbReference type="InterPro" id="IPR036388">
    <property type="entry name" value="WH-like_DNA-bd_sf"/>
</dbReference>
<comment type="caution">
    <text evidence="1">The sequence shown here is derived from an EMBL/GenBank/DDBJ whole genome shotgun (WGS) entry which is preliminary data.</text>
</comment>
<sequence>MSAEHGEGILHILRIRAQATPQQLAGALDAGEPEISAALVRLAEQGSVRDTGDPRTGWTTTRAGRRIAEEKMRDLPEDSAPVLEKAFEAFRALDEELKGLCADWQTRDAIKTGAKDFAPRLASVDDRAQALLAEAVPAAGHFAPYAERLAKARKRFDGGADSYLTGLTVDSYNTIWSECDECFFITLGRSRQPDEASKP</sequence>
<accession>A0A5N0UXQ5</accession>
<dbReference type="Proteomes" id="UP000319769">
    <property type="component" value="Unassembled WGS sequence"/>
</dbReference>
<reference evidence="1" key="1">
    <citation type="submission" date="2019-09" db="EMBL/GenBank/DDBJ databases">
        <authorList>
            <person name="Teo W.F.A."/>
            <person name="Duangmal K."/>
        </authorList>
    </citation>
    <scope>NUCLEOTIDE SEQUENCE [LARGE SCALE GENOMIC DNA]</scope>
    <source>
        <strain evidence="1">K81G1</strain>
    </source>
</reference>
<dbReference type="SUPFAM" id="SSF46785">
    <property type="entry name" value="Winged helix' DNA-binding domain"/>
    <property type="match status" value="1"/>
</dbReference>
<gene>
    <name evidence="1" type="ORF">FPZ12_032285</name>
</gene>